<comment type="caution">
    <text evidence="1">The sequence shown here is derived from an EMBL/GenBank/DDBJ whole genome shotgun (WGS) entry which is preliminary data.</text>
</comment>
<evidence type="ECO:0000313" key="1">
    <source>
        <dbReference type="EMBL" id="KAJ1152338.1"/>
    </source>
</evidence>
<evidence type="ECO:0000313" key="2">
    <source>
        <dbReference type="Proteomes" id="UP001066276"/>
    </source>
</evidence>
<gene>
    <name evidence="1" type="ORF">NDU88_005113</name>
</gene>
<reference evidence="1" key="1">
    <citation type="journal article" date="2022" name="bioRxiv">
        <title>Sequencing and chromosome-scale assembly of the giantPleurodeles waltlgenome.</title>
        <authorList>
            <person name="Brown T."/>
            <person name="Elewa A."/>
            <person name="Iarovenko S."/>
            <person name="Subramanian E."/>
            <person name="Araus A.J."/>
            <person name="Petzold A."/>
            <person name="Susuki M."/>
            <person name="Suzuki K.-i.T."/>
            <person name="Hayashi T."/>
            <person name="Toyoda A."/>
            <person name="Oliveira C."/>
            <person name="Osipova E."/>
            <person name="Leigh N.D."/>
            <person name="Simon A."/>
            <person name="Yun M.H."/>
        </authorList>
    </citation>
    <scope>NUCLEOTIDE SEQUENCE</scope>
    <source>
        <strain evidence="1">20211129_DDA</strain>
        <tissue evidence="1">Liver</tissue>
    </source>
</reference>
<accession>A0AAV7RMW1</accession>
<name>A0AAV7RMW1_PLEWA</name>
<proteinExistence type="predicted"/>
<organism evidence="1 2">
    <name type="scientific">Pleurodeles waltl</name>
    <name type="common">Iberian ribbed newt</name>
    <dbReference type="NCBI Taxonomy" id="8319"/>
    <lineage>
        <taxon>Eukaryota</taxon>
        <taxon>Metazoa</taxon>
        <taxon>Chordata</taxon>
        <taxon>Craniata</taxon>
        <taxon>Vertebrata</taxon>
        <taxon>Euteleostomi</taxon>
        <taxon>Amphibia</taxon>
        <taxon>Batrachia</taxon>
        <taxon>Caudata</taxon>
        <taxon>Salamandroidea</taxon>
        <taxon>Salamandridae</taxon>
        <taxon>Pleurodelinae</taxon>
        <taxon>Pleurodeles</taxon>
    </lineage>
</organism>
<keyword evidence="2" id="KW-1185">Reference proteome</keyword>
<sequence length="69" mass="8206">MTHDKINIFRWLSAIKLTCTHLNRVGQLLYHPEFWHISIFYLSSNQLLYNQLNENNTPVPCDIRSLNYG</sequence>
<dbReference type="AlphaFoldDB" id="A0AAV7RMW1"/>
<dbReference type="EMBL" id="JANPWB010000009">
    <property type="protein sequence ID" value="KAJ1152338.1"/>
    <property type="molecule type" value="Genomic_DNA"/>
</dbReference>
<protein>
    <submittedName>
        <fullName evidence="1">Uncharacterized protein</fullName>
    </submittedName>
</protein>
<dbReference type="Proteomes" id="UP001066276">
    <property type="component" value="Chromosome 5"/>
</dbReference>